<evidence type="ECO:0000259" key="3">
    <source>
        <dbReference type="PROSITE" id="PS50089"/>
    </source>
</evidence>
<name>A0AAD7Q4Y7_QUISA</name>
<evidence type="ECO:0000313" key="4">
    <source>
        <dbReference type="EMBL" id="KAJ7974819.1"/>
    </source>
</evidence>
<dbReference type="Proteomes" id="UP001163823">
    <property type="component" value="Chromosome 3"/>
</dbReference>
<dbReference type="SMART" id="SM00184">
    <property type="entry name" value="RING"/>
    <property type="match status" value="1"/>
</dbReference>
<keyword evidence="5" id="KW-1185">Reference proteome</keyword>
<comment type="caution">
    <text evidence="4">The sequence shown here is derived from an EMBL/GenBank/DDBJ whole genome shotgun (WGS) entry which is preliminary data.</text>
</comment>
<reference evidence="4" key="1">
    <citation type="journal article" date="2023" name="Science">
        <title>Elucidation of the pathway for biosynthesis of saponin adjuvants from the soapbark tree.</title>
        <authorList>
            <person name="Reed J."/>
            <person name="Orme A."/>
            <person name="El-Demerdash A."/>
            <person name="Owen C."/>
            <person name="Martin L.B.B."/>
            <person name="Misra R.C."/>
            <person name="Kikuchi S."/>
            <person name="Rejzek M."/>
            <person name="Martin A.C."/>
            <person name="Harkess A."/>
            <person name="Leebens-Mack J."/>
            <person name="Louveau T."/>
            <person name="Stephenson M.J."/>
            <person name="Osbourn A."/>
        </authorList>
    </citation>
    <scope>NUCLEOTIDE SEQUENCE</scope>
    <source>
        <strain evidence="4">S10</strain>
    </source>
</reference>
<sequence length="166" mass="18600">MDSVLHSSSGGNREEENINGVVYCIVFFVSFILLILFITLASYFCTPKPAVPTVRSDDQVDASINQRGVTIELQLHQTTDQNIHSCPDLVHTKPKFYSSSSTASCCCICLMDYKETELIRLLPDCGHVFHAKCIDPWFRMRLTCPMCRDSPVLSCSVMTIPSTTRP</sequence>
<dbReference type="InterPro" id="IPR001841">
    <property type="entry name" value="Znf_RING"/>
</dbReference>
<feature type="domain" description="RING-type" evidence="3">
    <location>
        <begin position="106"/>
        <end position="148"/>
    </location>
</feature>
<dbReference type="GO" id="GO:0008270">
    <property type="term" value="F:zinc ion binding"/>
    <property type="evidence" value="ECO:0007669"/>
    <property type="project" value="UniProtKB-KW"/>
</dbReference>
<evidence type="ECO:0000256" key="1">
    <source>
        <dbReference type="PROSITE-ProRule" id="PRU00175"/>
    </source>
</evidence>
<dbReference type="EMBL" id="JARAOO010000003">
    <property type="protein sequence ID" value="KAJ7974819.1"/>
    <property type="molecule type" value="Genomic_DNA"/>
</dbReference>
<dbReference type="PANTHER" id="PTHR46719:SF20">
    <property type="entry name" value="RING-H2 FINGER PROTEIN ATL70-LIKE"/>
    <property type="match status" value="1"/>
</dbReference>
<organism evidence="4 5">
    <name type="scientific">Quillaja saponaria</name>
    <name type="common">Soap bark tree</name>
    <dbReference type="NCBI Taxonomy" id="32244"/>
    <lineage>
        <taxon>Eukaryota</taxon>
        <taxon>Viridiplantae</taxon>
        <taxon>Streptophyta</taxon>
        <taxon>Embryophyta</taxon>
        <taxon>Tracheophyta</taxon>
        <taxon>Spermatophyta</taxon>
        <taxon>Magnoliopsida</taxon>
        <taxon>eudicotyledons</taxon>
        <taxon>Gunneridae</taxon>
        <taxon>Pentapetalae</taxon>
        <taxon>rosids</taxon>
        <taxon>fabids</taxon>
        <taxon>Fabales</taxon>
        <taxon>Quillajaceae</taxon>
        <taxon>Quillaja</taxon>
    </lineage>
</organism>
<dbReference type="PROSITE" id="PS50089">
    <property type="entry name" value="ZF_RING_2"/>
    <property type="match status" value="1"/>
</dbReference>
<dbReference type="PANTHER" id="PTHR46719">
    <property type="entry name" value="TRANSCRIPTION FACTOR C2H2 FAMILY-RELATED"/>
    <property type="match status" value="1"/>
</dbReference>
<gene>
    <name evidence="4" type="ORF">O6P43_004834</name>
</gene>
<dbReference type="KEGG" id="qsa:O6P43_004834"/>
<evidence type="ECO:0000256" key="2">
    <source>
        <dbReference type="SAM" id="Phobius"/>
    </source>
</evidence>
<keyword evidence="1" id="KW-0862">Zinc</keyword>
<protein>
    <submittedName>
        <fullName evidence="4">RING-H2 finger protein</fullName>
    </submittedName>
</protein>
<feature type="transmembrane region" description="Helical" evidence="2">
    <location>
        <begin position="20"/>
        <end position="45"/>
    </location>
</feature>
<dbReference type="Pfam" id="PF13639">
    <property type="entry name" value="zf-RING_2"/>
    <property type="match status" value="1"/>
</dbReference>
<dbReference type="Gene3D" id="3.30.40.10">
    <property type="entry name" value="Zinc/RING finger domain, C3HC4 (zinc finger)"/>
    <property type="match status" value="1"/>
</dbReference>
<keyword evidence="1" id="KW-0863">Zinc-finger</keyword>
<accession>A0AAD7Q4Y7</accession>
<dbReference type="SUPFAM" id="SSF57850">
    <property type="entry name" value="RING/U-box"/>
    <property type="match status" value="1"/>
</dbReference>
<keyword evidence="1" id="KW-0479">Metal-binding</keyword>
<evidence type="ECO:0000313" key="5">
    <source>
        <dbReference type="Proteomes" id="UP001163823"/>
    </source>
</evidence>
<dbReference type="InterPro" id="IPR013083">
    <property type="entry name" value="Znf_RING/FYVE/PHD"/>
</dbReference>
<proteinExistence type="predicted"/>
<keyword evidence="2" id="KW-0812">Transmembrane</keyword>
<dbReference type="InterPro" id="IPR045899">
    <property type="entry name" value="ATL71-like"/>
</dbReference>
<keyword evidence="2" id="KW-0472">Membrane</keyword>
<dbReference type="AlphaFoldDB" id="A0AAD7Q4Y7"/>
<keyword evidence="2" id="KW-1133">Transmembrane helix</keyword>